<evidence type="ECO:0000259" key="3">
    <source>
        <dbReference type="Pfam" id="PF03372"/>
    </source>
</evidence>
<evidence type="ECO:0000313" key="4">
    <source>
        <dbReference type="EMBL" id="EHP92844.1"/>
    </source>
</evidence>
<evidence type="ECO:0000256" key="1">
    <source>
        <dbReference type="SAM" id="MobiDB-lite"/>
    </source>
</evidence>
<dbReference type="EMBL" id="AGJK01000048">
    <property type="protein sequence ID" value="EHP92844.1"/>
    <property type="molecule type" value="Genomic_DNA"/>
</dbReference>
<reference evidence="4 5" key="1">
    <citation type="submission" date="2011-09" db="EMBL/GenBank/DDBJ databases">
        <title>The draft genome of Methylobacterium extorquens DSM 13060.</title>
        <authorList>
            <consortium name="US DOE Joint Genome Institute (JGI-PGF)"/>
            <person name="Lucas S."/>
            <person name="Han J."/>
            <person name="Lapidus A."/>
            <person name="Cheng J.-F."/>
            <person name="Goodwin L."/>
            <person name="Pitluck S."/>
            <person name="Peters L."/>
            <person name="Land M.L."/>
            <person name="Hauser L."/>
            <person name="Koskimaki J."/>
            <person name="Halonen O."/>
            <person name="Pirttila A."/>
            <person name="Frank C."/>
            <person name="Woyke T.J."/>
        </authorList>
    </citation>
    <scope>NUCLEOTIDE SEQUENCE [LARGE SCALE GENOMIC DNA]</scope>
    <source>
        <strain evidence="4 5">DSM 13060</strain>
    </source>
</reference>
<dbReference type="SUPFAM" id="SSF56219">
    <property type="entry name" value="DNase I-like"/>
    <property type="match status" value="1"/>
</dbReference>
<keyword evidence="2" id="KW-0812">Transmembrane</keyword>
<dbReference type="PATRIC" id="fig|882800.3.peg.2238"/>
<keyword evidence="4" id="KW-0378">Hydrolase</keyword>
<organism evidence="4 5">
    <name type="scientific">Methylorubrum extorquens DSM 13060</name>
    <dbReference type="NCBI Taxonomy" id="882800"/>
    <lineage>
        <taxon>Bacteria</taxon>
        <taxon>Pseudomonadati</taxon>
        <taxon>Pseudomonadota</taxon>
        <taxon>Alphaproteobacteria</taxon>
        <taxon>Hyphomicrobiales</taxon>
        <taxon>Methylobacteriaceae</taxon>
        <taxon>Methylorubrum</taxon>
    </lineage>
</organism>
<proteinExistence type="predicted"/>
<feature type="transmembrane region" description="Helical" evidence="2">
    <location>
        <begin position="65"/>
        <end position="84"/>
    </location>
</feature>
<accession>H1KI12</accession>
<evidence type="ECO:0000256" key="2">
    <source>
        <dbReference type="SAM" id="Phobius"/>
    </source>
</evidence>
<keyword evidence="2" id="KW-0472">Membrane</keyword>
<feature type="transmembrane region" description="Helical" evidence="2">
    <location>
        <begin position="30"/>
        <end position="53"/>
    </location>
</feature>
<dbReference type="Gene3D" id="3.60.10.10">
    <property type="entry name" value="Endonuclease/exonuclease/phosphatase"/>
    <property type="match status" value="1"/>
</dbReference>
<keyword evidence="4" id="KW-0540">Nuclease</keyword>
<keyword evidence="4" id="KW-0255">Endonuclease</keyword>
<protein>
    <submittedName>
        <fullName evidence="4">Endonuclease/exonuclease/phosphatase</fullName>
    </submittedName>
</protein>
<dbReference type="InterPro" id="IPR036691">
    <property type="entry name" value="Endo/exonu/phosph_ase_sf"/>
</dbReference>
<comment type="caution">
    <text evidence="4">The sequence shown here is derived from an EMBL/GenBank/DDBJ whole genome shotgun (WGS) entry which is preliminary data.</text>
</comment>
<dbReference type="AlphaFoldDB" id="H1KI12"/>
<evidence type="ECO:0000313" key="5">
    <source>
        <dbReference type="Proteomes" id="UP000004382"/>
    </source>
</evidence>
<feature type="domain" description="Endonuclease/exonuclease/phosphatase" evidence="3">
    <location>
        <begin position="137"/>
        <end position="339"/>
    </location>
</feature>
<gene>
    <name evidence="4" type="ORF">MetexDRAFT_2274</name>
</gene>
<name>H1KI12_METEX</name>
<feature type="transmembrane region" description="Helical" evidence="2">
    <location>
        <begin position="90"/>
        <end position="110"/>
    </location>
</feature>
<sequence>MTPEGAGARLCVEIEQRLDGAGLRLIGIELAYLSIALELVALLLIVATLLPLIPTNLGVIRSLDFPRLQIAVALAANCVGLLAISRDGTALTLAVAMVAALALQASYILPFTRLTAPQAKGAGLCRPDDRISLLVLNVLQSNRNYGAALDLIATKAPDLVLLLETDAGWHAAMAPLRAHYPHRVEHPQDNTYGLLFYSRLPLRDPTIRFLLQEDVPSLRTTVVLPSGEPVTFYGLHPRPPHPGHSSAPRDAELVVVAREVAKTKDSTIVAGDLNDVAWSHTNRLFQNISGLLDPRQGRGLFSTFHAQYPFARWPLDHIFFSEHFLLSDMQRLNDVGSDHFPIWVDLCRAPHAPAQQVAPEASEQDHRDAEKAIEAVR</sequence>
<dbReference type="InterPro" id="IPR005135">
    <property type="entry name" value="Endo/exonuclease/phosphatase"/>
</dbReference>
<feature type="compositionally biased region" description="Basic and acidic residues" evidence="1">
    <location>
        <begin position="363"/>
        <end position="377"/>
    </location>
</feature>
<dbReference type="Proteomes" id="UP000004382">
    <property type="component" value="Unassembled WGS sequence"/>
</dbReference>
<dbReference type="GO" id="GO:0004527">
    <property type="term" value="F:exonuclease activity"/>
    <property type="evidence" value="ECO:0007669"/>
    <property type="project" value="UniProtKB-KW"/>
</dbReference>
<dbReference type="GO" id="GO:0004519">
    <property type="term" value="F:endonuclease activity"/>
    <property type="evidence" value="ECO:0007669"/>
    <property type="project" value="UniProtKB-KW"/>
</dbReference>
<dbReference type="Pfam" id="PF03372">
    <property type="entry name" value="Exo_endo_phos"/>
    <property type="match status" value="1"/>
</dbReference>
<feature type="region of interest" description="Disordered" evidence="1">
    <location>
        <begin position="354"/>
        <end position="377"/>
    </location>
</feature>
<keyword evidence="2" id="KW-1133">Transmembrane helix</keyword>
<keyword evidence="4" id="KW-0269">Exonuclease</keyword>